<gene>
    <name evidence="2" type="ORF">FZD51_15595</name>
</gene>
<reference evidence="2 3" key="1">
    <citation type="submission" date="2019-08" db="EMBL/GenBank/DDBJ databases">
        <title>Bacillus genomes from the desert of Cuatro Cienegas, Coahuila.</title>
        <authorList>
            <person name="Olmedo-Alvarez G."/>
        </authorList>
    </citation>
    <scope>NUCLEOTIDE SEQUENCE [LARGE SCALE GENOMIC DNA]</scope>
    <source>
        <strain evidence="2 3">CH446_14T</strain>
    </source>
</reference>
<evidence type="ECO:0000313" key="2">
    <source>
        <dbReference type="EMBL" id="TYS46888.1"/>
    </source>
</evidence>
<protein>
    <submittedName>
        <fullName evidence="2">Uncharacterized protein</fullName>
    </submittedName>
</protein>
<sequence>MTKKSLKWGIGAIVLLAILLSFDKWKLYKEEKPPLPEIVADGKEASAVLFDYSWNGTDTSKALNKANLSDSLESMEALPVGPYSDLAVSFPEKPDRMTISAWDPRLEEEIYKQDGSVYNFTNRPGTVTLVIKAEWNKGRATYLTRIKTEKIVSYQELLAPDKEVQTVIGFSASGSSSLAFANKKPGDRFSAGYVSGELDYLQKAYPELELNELPSYFVFKQEKIVYRTTDMQELKSYISKH</sequence>
<organism evidence="2 3">
    <name type="scientific">Bacillus infantis</name>
    <dbReference type="NCBI Taxonomy" id="324767"/>
    <lineage>
        <taxon>Bacteria</taxon>
        <taxon>Bacillati</taxon>
        <taxon>Bacillota</taxon>
        <taxon>Bacilli</taxon>
        <taxon>Bacillales</taxon>
        <taxon>Bacillaceae</taxon>
        <taxon>Bacillus</taxon>
    </lineage>
</organism>
<dbReference type="RefSeq" id="WP_148975620.1">
    <property type="nucleotide sequence ID" value="NZ_VTER01000007.1"/>
</dbReference>
<comment type="caution">
    <text evidence="2">The sequence shown here is derived from an EMBL/GenBank/DDBJ whole genome shotgun (WGS) entry which is preliminary data.</text>
</comment>
<keyword evidence="1" id="KW-1133">Transmembrane helix</keyword>
<proteinExistence type="predicted"/>
<dbReference type="AlphaFoldDB" id="A0A5D4RAS8"/>
<accession>A0A5D4RAS8</accession>
<name>A0A5D4RAS8_9BACI</name>
<keyword evidence="1" id="KW-0812">Transmembrane</keyword>
<dbReference type="Proteomes" id="UP000322139">
    <property type="component" value="Unassembled WGS sequence"/>
</dbReference>
<feature type="transmembrane region" description="Helical" evidence="1">
    <location>
        <begin position="6"/>
        <end position="22"/>
    </location>
</feature>
<evidence type="ECO:0000256" key="1">
    <source>
        <dbReference type="SAM" id="Phobius"/>
    </source>
</evidence>
<keyword evidence="1" id="KW-0472">Membrane</keyword>
<dbReference type="EMBL" id="VTER01000007">
    <property type="protein sequence ID" value="TYS46888.1"/>
    <property type="molecule type" value="Genomic_DNA"/>
</dbReference>
<evidence type="ECO:0000313" key="3">
    <source>
        <dbReference type="Proteomes" id="UP000322139"/>
    </source>
</evidence>